<dbReference type="PANTHER" id="PTHR43317:SF1">
    <property type="entry name" value="THERMOSPERMINE SYNTHASE ACAULIS5"/>
    <property type="match status" value="1"/>
</dbReference>
<accession>A0ABW0KF14</accession>
<dbReference type="PANTHER" id="PTHR43317">
    <property type="entry name" value="THERMOSPERMINE SYNTHASE ACAULIS5"/>
    <property type="match status" value="1"/>
</dbReference>
<dbReference type="Gene3D" id="3.40.50.150">
    <property type="entry name" value="Vaccinia Virus protein VP39"/>
    <property type="match status" value="1"/>
</dbReference>
<name>A0ABW0KF14_9BACL</name>
<dbReference type="NCBIfam" id="NF037959">
    <property type="entry name" value="MFS_SpdSyn"/>
    <property type="match status" value="1"/>
</dbReference>
<organism evidence="6 7">
    <name type="scientific">Paenibacillus aestuarii</name>
    <dbReference type="NCBI Taxonomy" id="516965"/>
    <lineage>
        <taxon>Bacteria</taxon>
        <taxon>Bacillati</taxon>
        <taxon>Bacillota</taxon>
        <taxon>Bacilli</taxon>
        <taxon>Bacillales</taxon>
        <taxon>Paenibacillaceae</taxon>
        <taxon>Paenibacillus</taxon>
    </lineage>
</organism>
<evidence type="ECO:0000313" key="7">
    <source>
        <dbReference type="Proteomes" id="UP001596044"/>
    </source>
</evidence>
<comment type="caution">
    <text evidence="6">The sequence shown here is derived from an EMBL/GenBank/DDBJ whole genome shotgun (WGS) entry which is preliminary data.</text>
</comment>
<comment type="similarity">
    <text evidence="1">Belongs to the spermidine/spermine synthase family.</text>
</comment>
<gene>
    <name evidence="6" type="ORF">ACFPOG_23210</name>
</gene>
<feature type="domain" description="PABS" evidence="5">
    <location>
        <begin position="1"/>
        <end position="218"/>
    </location>
</feature>
<evidence type="ECO:0000256" key="2">
    <source>
        <dbReference type="ARBA" id="ARBA00022679"/>
    </source>
</evidence>
<evidence type="ECO:0000313" key="6">
    <source>
        <dbReference type="EMBL" id="MFC5451147.1"/>
    </source>
</evidence>
<protein>
    <submittedName>
        <fullName evidence="6">Spermidine synthase</fullName>
    </submittedName>
</protein>
<keyword evidence="2 4" id="KW-0808">Transferase</keyword>
<feature type="active site" description="Proton acceptor" evidence="4">
    <location>
        <position position="139"/>
    </location>
</feature>
<dbReference type="EMBL" id="JBHSMJ010000031">
    <property type="protein sequence ID" value="MFC5451147.1"/>
    <property type="molecule type" value="Genomic_DNA"/>
</dbReference>
<dbReference type="SUPFAM" id="SSF53335">
    <property type="entry name" value="S-adenosyl-L-methionine-dependent methyltransferases"/>
    <property type="match status" value="1"/>
</dbReference>
<reference evidence="7" key="1">
    <citation type="journal article" date="2019" name="Int. J. Syst. Evol. Microbiol.">
        <title>The Global Catalogue of Microorganisms (GCM) 10K type strain sequencing project: providing services to taxonomists for standard genome sequencing and annotation.</title>
        <authorList>
            <consortium name="The Broad Institute Genomics Platform"/>
            <consortium name="The Broad Institute Genome Sequencing Center for Infectious Disease"/>
            <person name="Wu L."/>
            <person name="Ma J."/>
        </authorList>
    </citation>
    <scope>NUCLEOTIDE SEQUENCE [LARGE SCALE GENOMIC DNA]</scope>
    <source>
        <strain evidence="7">KACC 11904</strain>
    </source>
</reference>
<evidence type="ECO:0000256" key="3">
    <source>
        <dbReference type="ARBA" id="ARBA00023115"/>
    </source>
</evidence>
<dbReference type="PROSITE" id="PS51006">
    <property type="entry name" value="PABS_2"/>
    <property type="match status" value="1"/>
</dbReference>
<evidence type="ECO:0000259" key="5">
    <source>
        <dbReference type="PROSITE" id="PS51006"/>
    </source>
</evidence>
<dbReference type="Proteomes" id="UP001596044">
    <property type="component" value="Unassembled WGS sequence"/>
</dbReference>
<dbReference type="Pfam" id="PF01564">
    <property type="entry name" value="Spermine_synth"/>
    <property type="match status" value="1"/>
</dbReference>
<keyword evidence="7" id="KW-1185">Reference proteome</keyword>
<keyword evidence="3 4" id="KW-0620">Polyamine biosynthesis</keyword>
<evidence type="ECO:0000256" key="1">
    <source>
        <dbReference type="ARBA" id="ARBA00007867"/>
    </source>
</evidence>
<sequence>MNLLFKNTDQHREITVYETSELDGKKGTFRVLQFSDQAVQGAMDLKQPARIIFEYPRAMLHLMHFNDPSFEDVFVIGHGIGTIARNLPNKRVKVAELDENVVELSRRYFGYSLNNVIVGDGREILDGEKPHTYDYIVLDAFNRSGTPPHLTSREFFRLAKDKLNSKGAILMNLIGRGAKDKLVSAIHSTLSTEFAYIKTFALPSESDGDVKNIILMGGNRPFCFQSRNMAGFIEMELEQGHVFIDVES</sequence>
<proteinExistence type="inferred from homology"/>
<dbReference type="InterPro" id="IPR029063">
    <property type="entry name" value="SAM-dependent_MTases_sf"/>
</dbReference>
<dbReference type="InterPro" id="IPR030374">
    <property type="entry name" value="PABS"/>
</dbReference>
<dbReference type="RefSeq" id="WP_270879548.1">
    <property type="nucleotide sequence ID" value="NZ_JAQFVF010000025.1"/>
</dbReference>
<evidence type="ECO:0000256" key="4">
    <source>
        <dbReference type="PROSITE-ProRule" id="PRU00354"/>
    </source>
</evidence>